<dbReference type="AlphaFoldDB" id="A0A172TUJ2"/>
<dbReference type="RefSeq" id="WP_066403204.1">
    <property type="nucleotide sequence ID" value="NZ_CP011390.1"/>
</dbReference>
<accession>A0A172TUJ2</accession>
<organism evidence="3 4">
    <name type="scientific">Flavisolibacter tropicus</name>
    <dbReference type="NCBI Taxonomy" id="1492898"/>
    <lineage>
        <taxon>Bacteria</taxon>
        <taxon>Pseudomonadati</taxon>
        <taxon>Bacteroidota</taxon>
        <taxon>Chitinophagia</taxon>
        <taxon>Chitinophagales</taxon>
        <taxon>Chitinophagaceae</taxon>
        <taxon>Flavisolibacter</taxon>
    </lineage>
</organism>
<keyword evidence="4" id="KW-1185">Reference proteome</keyword>
<dbReference type="OrthoDB" id="980638at2"/>
<dbReference type="InterPro" id="IPR049293">
    <property type="entry name" value="DUF6843"/>
</dbReference>
<dbReference type="EMBL" id="CP011390">
    <property type="protein sequence ID" value="ANE50407.1"/>
    <property type="molecule type" value="Genomic_DNA"/>
</dbReference>
<dbReference type="STRING" id="1492898.SY85_07775"/>
<keyword evidence="1" id="KW-1133">Transmembrane helix</keyword>
<reference evidence="3 4" key="2">
    <citation type="journal article" date="2016" name="Int. J. Syst. Evol. Microbiol.">
        <title>Flavisolibacter tropicus sp. nov., isolated from tropical soil.</title>
        <authorList>
            <person name="Lee J.J."/>
            <person name="Kang M.S."/>
            <person name="Kim G.S."/>
            <person name="Lee C.S."/>
            <person name="Lim S."/>
            <person name="Lee J."/>
            <person name="Roh S.H."/>
            <person name="Kang H."/>
            <person name="Ha J.M."/>
            <person name="Bae S."/>
            <person name="Jung H.Y."/>
            <person name="Kim M.K."/>
        </authorList>
    </citation>
    <scope>NUCLEOTIDE SEQUENCE [LARGE SCALE GENOMIC DNA]</scope>
    <source>
        <strain evidence="3 4">LCS9</strain>
    </source>
</reference>
<proteinExistence type="predicted"/>
<evidence type="ECO:0000256" key="1">
    <source>
        <dbReference type="SAM" id="Phobius"/>
    </source>
</evidence>
<dbReference type="KEGG" id="fla:SY85_07775"/>
<evidence type="ECO:0000259" key="2">
    <source>
        <dbReference type="Pfam" id="PF20862"/>
    </source>
</evidence>
<dbReference type="Pfam" id="PF20862">
    <property type="entry name" value="DUF6843"/>
    <property type="match status" value="1"/>
</dbReference>
<keyword evidence="1" id="KW-0472">Membrane</keyword>
<gene>
    <name evidence="3" type="ORF">SY85_07775</name>
</gene>
<protein>
    <recommendedName>
        <fullName evidence="2">DUF6843 domain-containing protein</fullName>
    </recommendedName>
</protein>
<evidence type="ECO:0000313" key="4">
    <source>
        <dbReference type="Proteomes" id="UP000077177"/>
    </source>
</evidence>
<dbReference type="Proteomes" id="UP000077177">
    <property type="component" value="Chromosome"/>
</dbReference>
<feature type="domain" description="DUF6843" evidence="2">
    <location>
        <begin position="78"/>
        <end position="187"/>
    </location>
</feature>
<feature type="transmembrane region" description="Helical" evidence="1">
    <location>
        <begin position="51"/>
        <end position="73"/>
    </location>
</feature>
<keyword evidence="1" id="KW-0812">Transmembrane</keyword>
<feature type="transmembrane region" description="Helical" evidence="1">
    <location>
        <begin position="6"/>
        <end position="39"/>
    </location>
</feature>
<reference evidence="4" key="1">
    <citation type="submission" date="2015-01" db="EMBL/GenBank/DDBJ databases">
        <title>Flavisolibacter sp./LCS9/ whole genome sequencing.</title>
        <authorList>
            <person name="Kim M.K."/>
            <person name="Srinivasan S."/>
            <person name="Lee J.-J."/>
        </authorList>
    </citation>
    <scope>NUCLEOTIDE SEQUENCE [LARGE SCALE GENOMIC DNA]</scope>
    <source>
        <strain evidence="4">LCS9</strain>
    </source>
</reference>
<sequence length="217" mass="24619">MNKQAYWIGASLIVIAFIFAVISYYLLIFCIPLFVIGLIVVSFARVTIKRWILTCVLPVALWLPCSYMFLYAYGWNPKEVYLIPDGYTGPISIVYEEKCGTTPLKENGFKTFRVPDNGILIVNLPRKNGFINHEYYYLKKDGTKTKLAEANYYDTSLRQVPSVSFTGSGMIGSISGGEIQYSELWVFGHKRVGRSENESKVDSTLLAEVEKCRRSSQ</sequence>
<evidence type="ECO:0000313" key="3">
    <source>
        <dbReference type="EMBL" id="ANE50407.1"/>
    </source>
</evidence>
<name>A0A172TUJ2_9BACT</name>